<proteinExistence type="predicted"/>
<feature type="transmembrane region" description="Helical" evidence="2">
    <location>
        <begin position="120"/>
        <end position="142"/>
    </location>
</feature>
<feature type="region of interest" description="Disordered" evidence="1">
    <location>
        <begin position="170"/>
        <end position="215"/>
    </location>
</feature>
<feature type="transmembrane region" description="Helical" evidence="2">
    <location>
        <begin position="148"/>
        <end position="166"/>
    </location>
</feature>
<dbReference type="EMBL" id="JACHZG010000001">
    <property type="protein sequence ID" value="MBB3326036.1"/>
    <property type="molecule type" value="Genomic_DNA"/>
</dbReference>
<reference evidence="3 4" key="1">
    <citation type="submission" date="2020-08" db="EMBL/GenBank/DDBJ databases">
        <title>Sequencing the genomes of 1000 actinobacteria strains.</title>
        <authorList>
            <person name="Klenk H.-P."/>
        </authorList>
    </citation>
    <scope>NUCLEOTIDE SEQUENCE [LARGE SCALE GENOMIC DNA]</scope>
    <source>
        <strain evidence="3 4">DSM 11053</strain>
    </source>
</reference>
<dbReference type="InterPro" id="IPR013320">
    <property type="entry name" value="ConA-like_dom_sf"/>
</dbReference>
<accession>A0A7W5JU12</accession>
<keyword evidence="2" id="KW-1133">Transmembrane helix</keyword>
<dbReference type="SUPFAM" id="SSF51306">
    <property type="entry name" value="LexA/Signal peptidase"/>
    <property type="match status" value="1"/>
</dbReference>
<dbReference type="InterPro" id="IPR019533">
    <property type="entry name" value="Peptidase_S26"/>
</dbReference>
<dbReference type="CDD" id="cd06530">
    <property type="entry name" value="S26_SPase_I"/>
    <property type="match status" value="1"/>
</dbReference>
<dbReference type="InterPro" id="IPR036286">
    <property type="entry name" value="LexA/Signal_pep-like_sf"/>
</dbReference>
<dbReference type="Pfam" id="PF13385">
    <property type="entry name" value="Laminin_G_3"/>
    <property type="match status" value="1"/>
</dbReference>
<feature type="compositionally biased region" description="Low complexity" evidence="1">
    <location>
        <begin position="191"/>
        <end position="207"/>
    </location>
</feature>
<feature type="compositionally biased region" description="Polar residues" evidence="1">
    <location>
        <begin position="289"/>
        <end position="305"/>
    </location>
</feature>
<keyword evidence="2" id="KW-0812">Transmembrane</keyword>
<dbReference type="AlphaFoldDB" id="A0A7W5JU12"/>
<gene>
    <name evidence="3" type="ORF">FHX39_000980</name>
</gene>
<dbReference type="Proteomes" id="UP000565572">
    <property type="component" value="Unassembled WGS sequence"/>
</dbReference>
<organism evidence="3 4">
    <name type="scientific">Microlunatus antarcticus</name>
    <dbReference type="NCBI Taxonomy" id="53388"/>
    <lineage>
        <taxon>Bacteria</taxon>
        <taxon>Bacillati</taxon>
        <taxon>Actinomycetota</taxon>
        <taxon>Actinomycetes</taxon>
        <taxon>Propionibacteriales</taxon>
        <taxon>Propionibacteriaceae</taxon>
        <taxon>Microlunatus</taxon>
    </lineage>
</organism>
<protein>
    <recommendedName>
        <fullName evidence="5">Concanavalin A-like lectin/glucanases superfamily protein</fullName>
    </recommendedName>
</protein>
<keyword evidence="4" id="KW-1185">Reference proteome</keyword>
<comment type="caution">
    <text evidence="3">The sequence shown here is derived from an EMBL/GenBank/DDBJ whole genome shotgun (WGS) entry which is preliminary data.</text>
</comment>
<feature type="transmembrane region" description="Helical" evidence="2">
    <location>
        <begin position="21"/>
        <end position="44"/>
    </location>
</feature>
<evidence type="ECO:0008006" key="5">
    <source>
        <dbReference type="Google" id="ProtNLM"/>
    </source>
</evidence>
<evidence type="ECO:0000256" key="1">
    <source>
        <dbReference type="SAM" id="MobiDB-lite"/>
    </source>
</evidence>
<evidence type="ECO:0000313" key="4">
    <source>
        <dbReference type="Proteomes" id="UP000565572"/>
    </source>
</evidence>
<keyword evidence="2" id="KW-0472">Membrane</keyword>
<dbReference type="RefSeq" id="WP_183337051.1">
    <property type="nucleotide sequence ID" value="NZ_JACHZG010000001.1"/>
</dbReference>
<evidence type="ECO:0000313" key="3">
    <source>
        <dbReference type="EMBL" id="MBB3326036.1"/>
    </source>
</evidence>
<sequence>MEAATPSPRRWTWPRLAAVTLARSVLVGLLGLAAWGALPAVVGWHPTTVSSGSMLPRLHVGDVAVSRPLAAHVPTLGSVLLFHDPDHPGRLRMHRFVRIDDAGLLVTRGDANGSDDSTPVALGTVVGIGTLRVPWVALPVVWVRQGQWLFLALVAACLALLLAVAASGRDRTFDDDPDKPDDPAGPRTTESGPAESAPGTPATSPSPDVLARRGSPRRRGATLVVALVLSALVADPAGAGFSSRTSTTVSLATSPASTCASTVAALNPYFYYRMDETSATATAATDSSGNARTGVYSTAGRTPTTDRPCANDSGGSMTFDGSRGSLASPGLPNGMPTVLTLAVWFRTTTQTGGKLIGFGSGQTGSSGTYDRHIYLANSGRVYFGVYANAVKTVSSSKAYNDGAWHLAVASLSSAGLRLYVDGALVASDTSTTTGEPGTSAYVRVAYDNLSNWDATPTSFFFAGTLDDATYFPSALTASQVQALYAAAAR</sequence>
<dbReference type="Gene3D" id="2.60.120.200">
    <property type="match status" value="1"/>
</dbReference>
<dbReference type="GO" id="GO:0004252">
    <property type="term" value="F:serine-type endopeptidase activity"/>
    <property type="evidence" value="ECO:0007669"/>
    <property type="project" value="InterPro"/>
</dbReference>
<feature type="compositionally biased region" description="Basic and acidic residues" evidence="1">
    <location>
        <begin position="170"/>
        <end position="184"/>
    </location>
</feature>
<dbReference type="GO" id="GO:0006465">
    <property type="term" value="P:signal peptide processing"/>
    <property type="evidence" value="ECO:0007669"/>
    <property type="project" value="InterPro"/>
</dbReference>
<name>A0A7W5JU12_9ACTN</name>
<evidence type="ECO:0000256" key="2">
    <source>
        <dbReference type="SAM" id="Phobius"/>
    </source>
</evidence>
<feature type="region of interest" description="Disordered" evidence="1">
    <location>
        <begin position="283"/>
        <end position="315"/>
    </location>
</feature>
<dbReference type="SUPFAM" id="SSF49899">
    <property type="entry name" value="Concanavalin A-like lectins/glucanases"/>
    <property type="match status" value="1"/>
</dbReference>